<dbReference type="InterPro" id="IPR001645">
    <property type="entry name" value="Folylpolyglutamate_synth"/>
</dbReference>
<dbReference type="VEuPathDB" id="FungiDB:CJJ07_002600"/>
<evidence type="ECO:0000256" key="11">
    <source>
        <dbReference type="ARBA" id="ARBA00022723"/>
    </source>
</evidence>
<comment type="catalytic activity">
    <reaction evidence="20 21">
        <text>(6S)-5,6,7,8-tetrahydrofolyl-(gamma-L-Glu)(n) + L-glutamate + ATP = (6S)-5,6,7,8-tetrahydrofolyl-(gamma-L-Glu)(n+1) + ADP + phosphate + H(+)</text>
        <dbReference type="Rhea" id="RHEA:10580"/>
        <dbReference type="Rhea" id="RHEA-COMP:14738"/>
        <dbReference type="Rhea" id="RHEA-COMP:14740"/>
        <dbReference type="ChEBI" id="CHEBI:15378"/>
        <dbReference type="ChEBI" id="CHEBI:29985"/>
        <dbReference type="ChEBI" id="CHEBI:30616"/>
        <dbReference type="ChEBI" id="CHEBI:43474"/>
        <dbReference type="ChEBI" id="CHEBI:141005"/>
        <dbReference type="ChEBI" id="CHEBI:456216"/>
        <dbReference type="EC" id="6.3.2.17"/>
    </reaction>
</comment>
<evidence type="ECO:0000256" key="19">
    <source>
        <dbReference type="ARBA" id="ARBA00030876"/>
    </source>
</evidence>
<dbReference type="NCBIfam" id="TIGR01499">
    <property type="entry name" value="folC"/>
    <property type="match status" value="1"/>
</dbReference>
<dbReference type="InterPro" id="IPR018109">
    <property type="entry name" value="Folylpolyglutamate_synth_CS"/>
</dbReference>
<keyword evidence="15 23" id="KW-0460">Magnesium</keyword>
<dbReference type="Gene3D" id="3.90.190.20">
    <property type="entry name" value="Mur ligase, C-terminal domain"/>
    <property type="match status" value="1"/>
</dbReference>
<feature type="binding site" evidence="23">
    <location>
        <position position="111"/>
    </location>
    <ligand>
        <name>Mg(2+)</name>
        <dbReference type="ChEBI" id="CHEBI:18420"/>
        <label>1</label>
    </ligand>
</feature>
<feature type="binding site" evidence="23">
    <location>
        <position position="190"/>
    </location>
    <ligand>
        <name>Mg(2+)</name>
        <dbReference type="ChEBI" id="CHEBI:18420"/>
        <label>1</label>
    </ligand>
</feature>
<feature type="binding site" evidence="22">
    <location>
        <position position="342"/>
    </location>
    <ligand>
        <name>ATP</name>
        <dbReference type="ChEBI" id="CHEBI:30616"/>
    </ligand>
</feature>
<gene>
    <name evidence="24" type="ORF">QG37_00914</name>
</gene>
<evidence type="ECO:0000313" key="25">
    <source>
        <dbReference type="Proteomes" id="UP000037122"/>
    </source>
</evidence>
<keyword evidence="11 23" id="KW-0479">Metal-binding</keyword>
<evidence type="ECO:0000256" key="2">
    <source>
        <dbReference type="ARBA" id="ARBA00004305"/>
    </source>
</evidence>
<dbReference type="VEuPathDB" id="FungiDB:CJI96_0002257"/>
<dbReference type="InterPro" id="IPR036615">
    <property type="entry name" value="Mur_ligase_C_dom_sf"/>
</dbReference>
<evidence type="ECO:0000256" key="4">
    <source>
        <dbReference type="ARBA" id="ARBA00005150"/>
    </source>
</evidence>
<protein>
    <recommendedName>
        <fullName evidence="7 21">Folylpolyglutamate synthase</fullName>
        <ecNumber evidence="6 21">6.3.2.17</ecNumber>
    </recommendedName>
    <alternativeName>
        <fullName evidence="19 21">Folylpoly-gamma-glutamate synthetase</fullName>
    </alternativeName>
    <alternativeName>
        <fullName evidence="18 21">Tetrahydrofolylpolyglutamate synthase</fullName>
    </alternativeName>
</protein>
<comment type="cofactor">
    <cofactor evidence="21">
        <name>a monovalent cation</name>
        <dbReference type="ChEBI" id="CHEBI:60242"/>
    </cofactor>
    <text evidence="21">A monovalent cation.</text>
</comment>
<evidence type="ECO:0000256" key="20">
    <source>
        <dbReference type="ARBA" id="ARBA00047493"/>
    </source>
</evidence>
<dbReference type="PROSITE" id="PS01012">
    <property type="entry name" value="FOLYLPOLYGLU_SYNT_2"/>
    <property type="match status" value="1"/>
</dbReference>
<dbReference type="EMBL" id="LGST01000007">
    <property type="protein sequence ID" value="KNE01978.1"/>
    <property type="molecule type" value="Genomic_DNA"/>
</dbReference>
<evidence type="ECO:0000256" key="10">
    <source>
        <dbReference type="ARBA" id="ARBA00022598"/>
    </source>
</evidence>
<keyword evidence="14 22" id="KW-0067">ATP-binding</keyword>
<dbReference type="VEuPathDB" id="FungiDB:CJJ09_000382"/>
<feature type="binding site" evidence="22">
    <location>
        <position position="360"/>
    </location>
    <ligand>
        <name>ATP</name>
        <dbReference type="ChEBI" id="CHEBI:30616"/>
    </ligand>
</feature>
<dbReference type="VEuPathDB" id="FungiDB:QG37_00914"/>
<comment type="pathway">
    <text evidence="4 21">Cofactor biosynthesis; tetrahydrofolylpolyglutamate biosynthesis.</text>
</comment>
<keyword evidence="12 22" id="KW-0547">Nucleotide-binding</keyword>
<evidence type="ECO:0000256" key="1">
    <source>
        <dbReference type="ARBA" id="ARBA00004273"/>
    </source>
</evidence>
<dbReference type="Proteomes" id="UP000037122">
    <property type="component" value="Unassembled WGS sequence"/>
</dbReference>
<reference evidence="25" key="1">
    <citation type="journal article" date="2015" name="BMC Genomics">
        <title>Draft genome of a commonly misdiagnosed multidrug resistant pathogen Candida auris.</title>
        <authorList>
            <person name="Chatterjee S."/>
            <person name="Alampalli S.V."/>
            <person name="Nageshan R.K."/>
            <person name="Chettiar S.T."/>
            <person name="Joshi S."/>
            <person name="Tatu U.S."/>
        </authorList>
    </citation>
    <scope>NUCLEOTIDE SEQUENCE [LARGE SCALE GENOMIC DNA]</scope>
    <source>
        <strain evidence="25">6684</strain>
    </source>
</reference>
<evidence type="ECO:0000256" key="15">
    <source>
        <dbReference type="ARBA" id="ARBA00022842"/>
    </source>
</evidence>
<keyword evidence="17" id="KW-0472">Membrane</keyword>
<dbReference type="PANTHER" id="PTHR11136">
    <property type="entry name" value="FOLYLPOLYGLUTAMATE SYNTHASE-RELATED"/>
    <property type="match status" value="1"/>
</dbReference>
<evidence type="ECO:0000256" key="23">
    <source>
        <dbReference type="PIRSR" id="PIRSR038895-2"/>
    </source>
</evidence>
<comment type="function">
    <text evidence="21">Catalyzes conversion of folates to polyglutamate derivatives allowing concentration of folate compounds in the cell and the intracellular retention of these cofactors, which are important substrates for most of the folate-dependent enzymes that are involved in one-carbon transfer reactions involved in purine, pyrimidine and amino acid synthesis.</text>
</comment>
<evidence type="ECO:0000256" key="22">
    <source>
        <dbReference type="PIRSR" id="PIRSR038895-1"/>
    </source>
</evidence>
<keyword evidence="10 21" id="KW-0436">Ligase</keyword>
<dbReference type="EC" id="6.3.2.17" evidence="6 21"/>
<evidence type="ECO:0000256" key="21">
    <source>
        <dbReference type="PIRNR" id="PIRNR038895"/>
    </source>
</evidence>
<dbReference type="VEuPathDB" id="FungiDB:B9J08_003724"/>
<dbReference type="GO" id="GO:0006730">
    <property type="term" value="P:one-carbon metabolic process"/>
    <property type="evidence" value="ECO:0007669"/>
    <property type="project" value="UniProtKB-KW"/>
</dbReference>
<keyword evidence="13" id="KW-0999">Mitochondrion inner membrane</keyword>
<dbReference type="GO" id="GO:0046872">
    <property type="term" value="F:metal ion binding"/>
    <property type="evidence" value="ECO:0007669"/>
    <property type="project" value="UniProtKB-KW"/>
</dbReference>
<sequence length="522" mass="58037">MAEPMRLPSMSNVNRSYKDAIAALNSLQSNYASIEALKLQKDFLPKQRSELSIAEVYEFIRRLGYKPKEFDRLNVVHVTGTKGKGSTCAFVDSVLRQYRGSGIGKVGLFTSPHLKSVRERIRIDGQPITEQKFTKYFYEVWDKLSLTTSLPEEFPSLQPCDIVKPMYFKYLTVLSFHVFMSEGVDTAIYEVGVGGKYDSTNIVQHPTVAGVSSLGIDHTFMLGNTIDSIAWNKAGIFKLGCPAVVSEQSEFPELIEIVKKVADEVGVSLFEVVGSSIIPPDVKLGLAGSFQRQNAALAVKLADIHLRKLGVPDSDLPTWNDGTPTLPEKFIVGLANTKWDGRCQRLTGQEGFENVTWYIDGAHTLESIRVASEWFSSSVVKQRQRPGAPNILLFNQQARENALDLLQKLHDTVSAAGVKFDHVIFTTNITWSDGSYNSDLVSLNNSKEQVDKLVIQKELAEKWSSLDQAKGQTSRKHIFPDIETSLNFIKSLTNDDHHVDTFVCGSLHLVGGFLAVLEGERD</sequence>
<keyword evidence="16" id="KW-0496">Mitochondrion</keyword>
<comment type="similarity">
    <text evidence="5 21">Belongs to the folylpolyglutamate synthase family.</text>
</comment>
<evidence type="ECO:0000256" key="9">
    <source>
        <dbReference type="ARBA" id="ARBA00022563"/>
    </source>
</evidence>
<dbReference type="SUPFAM" id="SSF53623">
    <property type="entry name" value="MurD-like peptide ligases, catalytic domain"/>
    <property type="match status" value="1"/>
</dbReference>
<evidence type="ECO:0000256" key="14">
    <source>
        <dbReference type="ARBA" id="ARBA00022840"/>
    </source>
</evidence>
<dbReference type="GO" id="GO:0005759">
    <property type="term" value="C:mitochondrial matrix"/>
    <property type="evidence" value="ECO:0007669"/>
    <property type="project" value="UniProtKB-SubCell"/>
</dbReference>
<dbReference type="GO" id="GO:0004326">
    <property type="term" value="F:tetrahydrofolylpolyglutamate synthase activity"/>
    <property type="evidence" value="ECO:0007669"/>
    <property type="project" value="UniProtKB-EC"/>
</dbReference>
<dbReference type="FunFam" id="3.40.1190.10:FF:000009">
    <property type="entry name" value="Folylpolyglutamate synthase"/>
    <property type="match status" value="1"/>
</dbReference>
<dbReference type="PIRSF" id="PIRSF038895">
    <property type="entry name" value="FPGS"/>
    <property type="match status" value="1"/>
</dbReference>
<dbReference type="InterPro" id="IPR023600">
    <property type="entry name" value="Folylpolyglutamate_synth_euk"/>
</dbReference>
<accession>A0A0L0P6H9</accession>
<feature type="binding site" evidence="23">
    <location>
        <position position="218"/>
    </location>
    <ligand>
        <name>Mg(2+)</name>
        <dbReference type="ChEBI" id="CHEBI:18420"/>
        <label>1</label>
    </ligand>
</feature>
<dbReference type="UniPathway" id="UPA00850"/>
<evidence type="ECO:0000256" key="5">
    <source>
        <dbReference type="ARBA" id="ARBA00008276"/>
    </source>
</evidence>
<evidence type="ECO:0000256" key="18">
    <source>
        <dbReference type="ARBA" id="ARBA00030592"/>
    </source>
</evidence>
<dbReference type="GO" id="GO:0005743">
    <property type="term" value="C:mitochondrial inner membrane"/>
    <property type="evidence" value="ECO:0007669"/>
    <property type="project" value="UniProtKB-SubCell"/>
</dbReference>
<name>A0A0L0P6H9_CANAR</name>
<evidence type="ECO:0000256" key="6">
    <source>
        <dbReference type="ARBA" id="ARBA00013025"/>
    </source>
</evidence>
<dbReference type="AlphaFoldDB" id="A0A0L0P6H9"/>
<evidence type="ECO:0000256" key="12">
    <source>
        <dbReference type="ARBA" id="ARBA00022741"/>
    </source>
</evidence>
<keyword evidence="9 21" id="KW-0554">One-carbon metabolism</keyword>
<evidence type="ECO:0000313" key="24">
    <source>
        <dbReference type="EMBL" id="KNE01978.1"/>
    </source>
</evidence>
<dbReference type="PROSITE" id="PS01011">
    <property type="entry name" value="FOLYLPOLYGLU_SYNT_1"/>
    <property type="match status" value="1"/>
</dbReference>
<dbReference type="GO" id="GO:0005829">
    <property type="term" value="C:cytosol"/>
    <property type="evidence" value="ECO:0007669"/>
    <property type="project" value="TreeGrafter"/>
</dbReference>
<dbReference type="Gene3D" id="3.40.1190.10">
    <property type="entry name" value="Mur-like, catalytic domain"/>
    <property type="match status" value="1"/>
</dbReference>
<proteinExistence type="inferred from homology"/>
<evidence type="ECO:0000256" key="17">
    <source>
        <dbReference type="ARBA" id="ARBA00023136"/>
    </source>
</evidence>
<dbReference type="GO" id="GO:0005524">
    <property type="term" value="F:ATP binding"/>
    <property type="evidence" value="ECO:0007669"/>
    <property type="project" value="UniProtKB-KW"/>
</dbReference>
<dbReference type="SUPFAM" id="SSF53244">
    <property type="entry name" value="MurD-like peptide ligases, peptide-binding domain"/>
    <property type="match status" value="1"/>
</dbReference>
<evidence type="ECO:0000256" key="13">
    <source>
        <dbReference type="ARBA" id="ARBA00022792"/>
    </source>
</evidence>
<evidence type="ECO:0000256" key="8">
    <source>
        <dbReference type="ARBA" id="ARBA00022490"/>
    </source>
</evidence>
<organism evidence="24 25">
    <name type="scientific">Candidozyma auris</name>
    <name type="common">Yeast</name>
    <name type="synonym">Candida auris</name>
    <dbReference type="NCBI Taxonomy" id="498019"/>
    <lineage>
        <taxon>Eukaryota</taxon>
        <taxon>Fungi</taxon>
        <taxon>Dikarya</taxon>
        <taxon>Ascomycota</taxon>
        <taxon>Saccharomycotina</taxon>
        <taxon>Pichiomycetes</taxon>
        <taxon>Metschnikowiaceae</taxon>
        <taxon>Candidozyma</taxon>
    </lineage>
</organism>
<evidence type="ECO:0000256" key="7">
    <source>
        <dbReference type="ARBA" id="ARBA00018660"/>
    </source>
</evidence>
<comment type="subcellular location">
    <subcellularLocation>
        <location evidence="3">Cytoplasm</location>
    </subcellularLocation>
    <subcellularLocation>
        <location evidence="1">Mitochondrion inner membrane</location>
    </subcellularLocation>
    <subcellularLocation>
        <location evidence="2">Mitochondrion matrix</location>
    </subcellularLocation>
</comment>
<dbReference type="VEuPathDB" id="FungiDB:CJI97_003798"/>
<dbReference type="InterPro" id="IPR036565">
    <property type="entry name" value="Mur-like_cat_sf"/>
</dbReference>
<keyword evidence="8" id="KW-0963">Cytoplasm</keyword>
<evidence type="ECO:0000256" key="16">
    <source>
        <dbReference type="ARBA" id="ARBA00023128"/>
    </source>
</evidence>
<dbReference type="PANTHER" id="PTHR11136:SF5">
    <property type="entry name" value="FOLYLPOLYGLUTAMATE SYNTHASE, MITOCHONDRIAL"/>
    <property type="match status" value="1"/>
</dbReference>
<comment type="caution">
    <text evidence="24">The sequence shown here is derived from an EMBL/GenBank/DDBJ whole genome shotgun (WGS) entry which is preliminary data.</text>
</comment>
<evidence type="ECO:0000256" key="3">
    <source>
        <dbReference type="ARBA" id="ARBA00004496"/>
    </source>
</evidence>